<proteinExistence type="predicted"/>
<feature type="transmembrane region" description="Helical" evidence="1">
    <location>
        <begin position="227"/>
        <end position="248"/>
    </location>
</feature>
<accession>Q1AYE8</accession>
<dbReference type="RefSeq" id="WP_011563598.1">
    <property type="nucleotide sequence ID" value="NC_008148.1"/>
</dbReference>
<evidence type="ECO:0000256" key="1">
    <source>
        <dbReference type="SAM" id="Phobius"/>
    </source>
</evidence>
<dbReference type="OrthoDB" id="232755at2"/>
<feature type="transmembrane region" description="Helical" evidence="1">
    <location>
        <begin position="116"/>
        <end position="137"/>
    </location>
</feature>
<feature type="transmembrane region" description="Helical" evidence="1">
    <location>
        <begin position="378"/>
        <end position="396"/>
    </location>
</feature>
<keyword evidence="3" id="KW-1185">Reference proteome</keyword>
<dbReference type="eggNOG" id="COG0531">
    <property type="taxonomic scope" value="Bacteria"/>
</dbReference>
<evidence type="ECO:0000313" key="3">
    <source>
        <dbReference type="Proteomes" id="UP000006637"/>
    </source>
</evidence>
<feature type="transmembrane region" description="Helical" evidence="1">
    <location>
        <begin position="157"/>
        <end position="174"/>
    </location>
</feature>
<feature type="transmembrane region" description="Helical" evidence="1">
    <location>
        <begin position="181"/>
        <end position="207"/>
    </location>
</feature>
<gene>
    <name evidence="2" type="ordered locus">Rxyl_0609</name>
</gene>
<organism evidence="2 3">
    <name type="scientific">Rubrobacter xylanophilus (strain DSM 9941 / JCM 11954 / NBRC 16129 / PRD-1)</name>
    <dbReference type="NCBI Taxonomy" id="266117"/>
    <lineage>
        <taxon>Bacteria</taxon>
        <taxon>Bacillati</taxon>
        <taxon>Actinomycetota</taxon>
        <taxon>Rubrobacteria</taxon>
        <taxon>Rubrobacterales</taxon>
        <taxon>Rubrobacteraceae</taxon>
        <taxon>Rubrobacter</taxon>
    </lineage>
</organism>
<feature type="transmembrane region" description="Helical" evidence="1">
    <location>
        <begin position="279"/>
        <end position="302"/>
    </location>
</feature>
<dbReference type="Proteomes" id="UP000006637">
    <property type="component" value="Chromosome"/>
</dbReference>
<dbReference type="EMBL" id="CP000386">
    <property type="protein sequence ID" value="ABG03580.1"/>
    <property type="molecule type" value="Genomic_DNA"/>
</dbReference>
<name>Q1AYE8_RUBXD</name>
<keyword evidence="1" id="KW-0812">Transmembrane</keyword>
<feature type="transmembrane region" description="Helical" evidence="1">
    <location>
        <begin position="402"/>
        <end position="421"/>
    </location>
</feature>
<evidence type="ECO:0000313" key="2">
    <source>
        <dbReference type="EMBL" id="ABG03580.1"/>
    </source>
</evidence>
<reference evidence="2 3" key="1">
    <citation type="submission" date="2006-06" db="EMBL/GenBank/DDBJ databases">
        <title>Complete sequence of Rubrobacter xylanophilus DSM 9941.</title>
        <authorList>
            <consortium name="US DOE Joint Genome Institute"/>
            <person name="Copeland A."/>
            <person name="Lucas S."/>
            <person name="Lapidus A."/>
            <person name="Barry K."/>
            <person name="Detter J.C."/>
            <person name="Glavina del Rio T."/>
            <person name="Hammon N."/>
            <person name="Israni S."/>
            <person name="Dalin E."/>
            <person name="Tice H."/>
            <person name="Pitluck S."/>
            <person name="Munk A.C."/>
            <person name="Brettin T."/>
            <person name="Bruce D."/>
            <person name="Han C."/>
            <person name="Tapia R."/>
            <person name="Gilna P."/>
            <person name="Schmutz J."/>
            <person name="Larimer F."/>
            <person name="Land M."/>
            <person name="Hauser L."/>
            <person name="Kyrpides N."/>
            <person name="Lykidis A."/>
            <person name="da Costa M.S."/>
            <person name="Rainey F.A."/>
            <person name="Empadinhas N."/>
            <person name="Jolivet E."/>
            <person name="Battista J.R."/>
            <person name="Richardson P."/>
        </authorList>
    </citation>
    <scope>NUCLEOTIDE SEQUENCE [LARGE SCALE GENOMIC DNA]</scope>
    <source>
        <strain evidence="3">DSM 9941 / NBRC 16129 / PRD-1</strain>
    </source>
</reference>
<dbReference type="AlphaFoldDB" id="Q1AYE8"/>
<feature type="transmembrane region" description="Helical" evidence="1">
    <location>
        <begin position="458"/>
        <end position="476"/>
    </location>
</feature>
<feature type="transmembrane region" description="Helical" evidence="1">
    <location>
        <begin position="56"/>
        <end position="82"/>
    </location>
</feature>
<feature type="transmembrane region" description="Helical" evidence="1">
    <location>
        <begin position="336"/>
        <end position="357"/>
    </location>
</feature>
<keyword evidence="1" id="KW-1133">Transmembrane helix</keyword>
<protein>
    <submittedName>
        <fullName evidence="2">Putative amino acid transporter</fullName>
    </submittedName>
</protein>
<sequence length="645" mass="69407">MAVLGKRRSQAIRDWLLEDRIEQVGGPETPESRARQHPWWQVVCLTGVDYFSTLGYIPGIAAIAAGALSPIATLFIVALTLFGMLPVYRRVAAESPHGQGSVAMLEDLLSFWQGKLFVLCLLGFVATAWIVTITLSAADATAHIVENPYAPAALEDHAVPVTLLLLAVLGGVFLKGFREAIGVAIAVVGAFLAVNLAVVGVGLYEIAARPEVLAGWERVLLADYGDPGTVLAVSLLVFPQLALGLSGFETGVSMMPLVRGDPGDDPARPAGRIRNTRKLLTAAALIMSFYLVLSSLVTTVLIPPEEFEEGGSARDRALAYLAHRYLGDAFGTAYDAATILILWFAGASAMAGLINIVPRYLPRYGMAPEWGRAVRPMVLVYTAVAAAVTVAFEASVNAQAGAYATGVLAMMTSAAFAVALSEGRRGRGLSAAGFGVVTAVLVYAFGANVAARPDGIKIAAGFVVAMVAVSLVSRVYRSTELRVERIVLDEKARRFVRELPGDEIHLVAHRRRAGIKLEYARKEREQRAVHHIPPEVPILFLEVEVEDPSEFSDVLEVKGAEVGGYRILRARSPVVPNAIAALLLYLRDTTGKRPHCYFGWTEGNPIVYLFRYILLGEGDTAPVTREVLREAEPDIRRRPAIHVGG</sequence>
<dbReference type="KEGG" id="rxy:Rxyl_0609"/>
<dbReference type="HOGENOM" id="CLU_425603_0_0_11"/>
<dbReference type="STRING" id="266117.Rxyl_0609"/>
<keyword evidence="1" id="KW-0472">Membrane</keyword>
<feature type="transmembrane region" description="Helical" evidence="1">
    <location>
        <begin position="428"/>
        <end position="446"/>
    </location>
</feature>